<dbReference type="Proteomes" id="UP000005952">
    <property type="component" value="Chromosome"/>
</dbReference>
<organism evidence="2 3">
    <name type="scientific">Hyphomicrobium denitrificans 1NES1</name>
    <dbReference type="NCBI Taxonomy" id="670307"/>
    <lineage>
        <taxon>Bacteria</taxon>
        <taxon>Pseudomonadati</taxon>
        <taxon>Pseudomonadota</taxon>
        <taxon>Alphaproteobacteria</taxon>
        <taxon>Hyphomicrobiales</taxon>
        <taxon>Hyphomicrobiaceae</taxon>
        <taxon>Hyphomicrobium</taxon>
    </lineage>
</organism>
<dbReference type="KEGG" id="hdt:HYPDE_30693"/>
<reference evidence="2 3" key="1">
    <citation type="journal article" date="2013" name="Genome Announc.">
        <title>Genome sequences for three denitrifying bacterial strains isolated from a uranium- and nitrate-contaminated subsurface environment.</title>
        <authorList>
            <person name="Venkatramanan R."/>
            <person name="Prakash O."/>
            <person name="Woyke T."/>
            <person name="Chain P."/>
            <person name="Goodwin L.A."/>
            <person name="Watson D."/>
            <person name="Brooks S."/>
            <person name="Kostka J.E."/>
            <person name="Green S.J."/>
        </authorList>
    </citation>
    <scope>NUCLEOTIDE SEQUENCE [LARGE SCALE GENOMIC DNA]</scope>
    <source>
        <strain evidence="2 3">1NES1</strain>
    </source>
</reference>
<accession>N0B479</accession>
<proteinExistence type="predicted"/>
<sequence length="88" mass="10998">MRNLLLAVAFALGLGFAATGTQAATIGNNVTALQSSAKAGNSLVEKTYYRRRYWRHHRYYRPWRYRHRHYYWRHHHRPYYWRHHRRWR</sequence>
<feature type="signal peptide" evidence="1">
    <location>
        <begin position="1"/>
        <end position="23"/>
    </location>
</feature>
<feature type="chain" id="PRO_5005358657" evidence="1">
    <location>
        <begin position="24"/>
        <end position="88"/>
    </location>
</feature>
<name>N0B479_9HYPH</name>
<evidence type="ECO:0000256" key="1">
    <source>
        <dbReference type="SAM" id="SignalP"/>
    </source>
</evidence>
<gene>
    <name evidence="2" type="ORF">HYPDE_30693</name>
</gene>
<dbReference type="EMBL" id="CP005587">
    <property type="protein sequence ID" value="AGK57813.1"/>
    <property type="molecule type" value="Genomic_DNA"/>
</dbReference>
<evidence type="ECO:0000313" key="2">
    <source>
        <dbReference type="EMBL" id="AGK57813.1"/>
    </source>
</evidence>
<protein>
    <submittedName>
        <fullName evidence="2">Uncharacterized protein</fullName>
    </submittedName>
</protein>
<keyword evidence="3" id="KW-1185">Reference proteome</keyword>
<dbReference type="AlphaFoldDB" id="N0B479"/>
<keyword evidence="1" id="KW-0732">Signal</keyword>
<dbReference type="HOGENOM" id="CLU_2316498_0_0_5"/>
<evidence type="ECO:0000313" key="3">
    <source>
        <dbReference type="Proteomes" id="UP000005952"/>
    </source>
</evidence>
<dbReference type="RefSeq" id="WP_015597846.1">
    <property type="nucleotide sequence ID" value="NC_021172.1"/>
</dbReference>